<gene>
    <name evidence="1" type="ORF">JMJ77_005350</name>
</gene>
<organism evidence="1 2">
    <name type="scientific">Colletotrichum scovillei</name>
    <dbReference type="NCBI Taxonomy" id="1209932"/>
    <lineage>
        <taxon>Eukaryota</taxon>
        <taxon>Fungi</taxon>
        <taxon>Dikarya</taxon>
        <taxon>Ascomycota</taxon>
        <taxon>Pezizomycotina</taxon>
        <taxon>Sordariomycetes</taxon>
        <taxon>Hypocreomycetidae</taxon>
        <taxon>Glomerellales</taxon>
        <taxon>Glomerellaceae</taxon>
        <taxon>Colletotrichum</taxon>
        <taxon>Colletotrichum acutatum species complex</taxon>
    </lineage>
</organism>
<protein>
    <submittedName>
        <fullName evidence="1">Uncharacterized protein</fullName>
    </submittedName>
</protein>
<feature type="non-terminal residue" evidence="1">
    <location>
        <position position="1"/>
    </location>
</feature>
<keyword evidence="2" id="KW-1185">Reference proteome</keyword>
<accession>A0A9P7UI36</accession>
<dbReference type="Proteomes" id="UP000699042">
    <property type="component" value="Unassembled WGS sequence"/>
</dbReference>
<sequence length="64" mass="7251">SDCLSYLSLTQVPKKRAVQVQGSVHRYRTQQVRRPRRLVSPALEGFNVSCTMNVCFVLVFVLPA</sequence>
<name>A0A9P7UI36_9PEZI</name>
<dbReference type="EMBL" id="JAESDN010000001">
    <property type="protein sequence ID" value="KAG7057970.1"/>
    <property type="molecule type" value="Genomic_DNA"/>
</dbReference>
<evidence type="ECO:0000313" key="2">
    <source>
        <dbReference type="Proteomes" id="UP000699042"/>
    </source>
</evidence>
<dbReference type="AlphaFoldDB" id="A0A9P7UI36"/>
<comment type="caution">
    <text evidence="1">The sequence shown here is derived from an EMBL/GenBank/DDBJ whole genome shotgun (WGS) entry which is preliminary data.</text>
</comment>
<proteinExistence type="predicted"/>
<evidence type="ECO:0000313" key="1">
    <source>
        <dbReference type="EMBL" id="KAG7057970.1"/>
    </source>
</evidence>
<reference evidence="1" key="1">
    <citation type="submission" date="2021-05" db="EMBL/GenBank/DDBJ databases">
        <title>Comparative genomics of three Colletotrichum scovillei strains and genetic complementation revealed genes involved fungal growth and virulence on chili pepper.</title>
        <authorList>
            <person name="Hsieh D.-K."/>
            <person name="Chuang S.-C."/>
            <person name="Chen C.-Y."/>
            <person name="Chao Y.-T."/>
            <person name="Lu M.-Y.J."/>
            <person name="Lee M.-H."/>
            <person name="Shih M.-C."/>
        </authorList>
    </citation>
    <scope>NUCLEOTIDE SEQUENCE</scope>
    <source>
        <strain evidence="1">Coll-153</strain>
    </source>
</reference>
<feature type="non-terminal residue" evidence="1">
    <location>
        <position position="64"/>
    </location>
</feature>